<proteinExistence type="predicted"/>
<dbReference type="AlphaFoldDB" id="A0A0C3D305"/>
<sequence>MTLHWERTNKGDREVLHFLYAASSFSPMVPWKDWNFSQLNDELCSLFPRLFEYLNDQPRVINYSYNSSKQDPSFQYLPPYHLCVKSCTEVAIASGVNFPDGETVFMKIKAGKQPSHDDSEIYFVTHDKIPYYVLEQWKHPTTMMKAAGKRKAACISDSNSDADFTSRLAESDEEFGAPLASPLPRCSSKHLRVATSDGTDNLLLFPASTSSPKIIDLNEDINMETSAGILGPALPPDSVMPAATAPFTPVAMSSVHPPNSSSFVIDESITNPWEVNHTFHF</sequence>
<name>A0A0C3D305_9AGAM</name>
<gene>
    <name evidence="1" type="ORF">SCLCIDRAFT_12330</name>
</gene>
<keyword evidence="2" id="KW-1185">Reference proteome</keyword>
<dbReference type="STRING" id="1036808.A0A0C3D305"/>
<protein>
    <submittedName>
        <fullName evidence="1">Uncharacterized protein</fullName>
    </submittedName>
</protein>
<dbReference type="Proteomes" id="UP000053989">
    <property type="component" value="Unassembled WGS sequence"/>
</dbReference>
<evidence type="ECO:0000313" key="2">
    <source>
        <dbReference type="Proteomes" id="UP000053989"/>
    </source>
</evidence>
<accession>A0A0C3D305</accession>
<reference evidence="2" key="2">
    <citation type="submission" date="2015-01" db="EMBL/GenBank/DDBJ databases">
        <title>Evolutionary Origins and Diversification of the Mycorrhizal Mutualists.</title>
        <authorList>
            <consortium name="DOE Joint Genome Institute"/>
            <consortium name="Mycorrhizal Genomics Consortium"/>
            <person name="Kohler A."/>
            <person name="Kuo A."/>
            <person name="Nagy L.G."/>
            <person name="Floudas D."/>
            <person name="Copeland A."/>
            <person name="Barry K.W."/>
            <person name="Cichocki N."/>
            <person name="Veneault-Fourrey C."/>
            <person name="LaButti K."/>
            <person name="Lindquist E.A."/>
            <person name="Lipzen A."/>
            <person name="Lundell T."/>
            <person name="Morin E."/>
            <person name="Murat C."/>
            <person name="Riley R."/>
            <person name="Ohm R."/>
            <person name="Sun H."/>
            <person name="Tunlid A."/>
            <person name="Henrissat B."/>
            <person name="Grigoriev I.V."/>
            <person name="Hibbett D.S."/>
            <person name="Martin F."/>
        </authorList>
    </citation>
    <scope>NUCLEOTIDE SEQUENCE [LARGE SCALE GENOMIC DNA]</scope>
    <source>
        <strain evidence="2">Foug A</strain>
    </source>
</reference>
<dbReference type="HOGENOM" id="CLU_1166252_0_0_1"/>
<evidence type="ECO:0000313" key="1">
    <source>
        <dbReference type="EMBL" id="KIM50511.1"/>
    </source>
</evidence>
<organism evidence="1 2">
    <name type="scientific">Scleroderma citrinum Foug A</name>
    <dbReference type="NCBI Taxonomy" id="1036808"/>
    <lineage>
        <taxon>Eukaryota</taxon>
        <taxon>Fungi</taxon>
        <taxon>Dikarya</taxon>
        <taxon>Basidiomycota</taxon>
        <taxon>Agaricomycotina</taxon>
        <taxon>Agaricomycetes</taxon>
        <taxon>Agaricomycetidae</taxon>
        <taxon>Boletales</taxon>
        <taxon>Sclerodermatineae</taxon>
        <taxon>Sclerodermataceae</taxon>
        <taxon>Scleroderma</taxon>
    </lineage>
</organism>
<dbReference type="OrthoDB" id="2661881at2759"/>
<dbReference type="EMBL" id="KN822399">
    <property type="protein sequence ID" value="KIM50511.1"/>
    <property type="molecule type" value="Genomic_DNA"/>
</dbReference>
<dbReference type="InParanoid" id="A0A0C3D305"/>
<reference evidence="1 2" key="1">
    <citation type="submission" date="2014-04" db="EMBL/GenBank/DDBJ databases">
        <authorList>
            <consortium name="DOE Joint Genome Institute"/>
            <person name="Kuo A."/>
            <person name="Kohler A."/>
            <person name="Nagy L.G."/>
            <person name="Floudas D."/>
            <person name="Copeland A."/>
            <person name="Barry K.W."/>
            <person name="Cichocki N."/>
            <person name="Veneault-Fourrey C."/>
            <person name="LaButti K."/>
            <person name="Lindquist E.A."/>
            <person name="Lipzen A."/>
            <person name="Lundell T."/>
            <person name="Morin E."/>
            <person name="Murat C."/>
            <person name="Sun H."/>
            <person name="Tunlid A."/>
            <person name="Henrissat B."/>
            <person name="Grigoriev I.V."/>
            <person name="Hibbett D.S."/>
            <person name="Martin F."/>
            <person name="Nordberg H.P."/>
            <person name="Cantor M.N."/>
            <person name="Hua S.X."/>
        </authorList>
    </citation>
    <scope>NUCLEOTIDE SEQUENCE [LARGE SCALE GENOMIC DNA]</scope>
    <source>
        <strain evidence="1 2">Foug A</strain>
    </source>
</reference>